<dbReference type="Proteomes" id="UP000199675">
    <property type="component" value="Unassembled WGS sequence"/>
</dbReference>
<evidence type="ECO:0000313" key="3">
    <source>
        <dbReference type="Proteomes" id="UP000199675"/>
    </source>
</evidence>
<sequence length="392" mass="44545">MQEFDAIRPYTDEETASALDRLVNDSEFLDLIARFKYPTISRWFPGLIRQRIRQWLLARFSGMERIDDIQAALYEHVTHLIENTTTRVTQSGLENLDKDKAYLFVSNHRDIVFDPLAVNFLLYDKGFATTRIAIGDNLLENPAFAELMRLNKSFVVRRNLQSPREMRDAFQMLSGFINHSLETNNSIWIAQREGRAKDGLDKTDPAIIKMFYMSQKKSGLSFSDVMNNLHIVPVSIAYEYDPLDADKARELEIRARTGEYTKAPGEDSEQIMKGMTGFKGHVHVHFGKVITNAPDNPKDLAATIDQEMHANYHLHASNLVAYEQRSQHPRAHSTAPETTDSLVTAEAWSPAELEAAEAELYRRLEACPEAIHPFLLDIYANPVASSLATKEA</sequence>
<name>A0A1H2VE43_9GAMM</name>
<dbReference type="OrthoDB" id="1078132at2"/>
<accession>A0A1H2VE43</accession>
<dbReference type="GO" id="GO:0042840">
    <property type="term" value="P:D-glucuronate catabolic process"/>
    <property type="evidence" value="ECO:0007669"/>
    <property type="project" value="TreeGrafter"/>
</dbReference>
<organism evidence="2 3">
    <name type="scientific">Marinobacter mobilis</name>
    <dbReference type="NCBI Taxonomy" id="488533"/>
    <lineage>
        <taxon>Bacteria</taxon>
        <taxon>Pseudomonadati</taxon>
        <taxon>Pseudomonadota</taxon>
        <taxon>Gammaproteobacteria</taxon>
        <taxon>Pseudomonadales</taxon>
        <taxon>Marinobacteraceae</taxon>
        <taxon>Marinobacter</taxon>
    </lineage>
</organism>
<proteinExistence type="predicted"/>
<gene>
    <name evidence="2" type="ORF">SAMN04487960_103422</name>
</gene>
<dbReference type="GO" id="GO:0016746">
    <property type="term" value="F:acyltransferase activity"/>
    <property type="evidence" value="ECO:0007669"/>
    <property type="project" value="UniProtKB-KW"/>
</dbReference>
<dbReference type="InterPro" id="IPR002123">
    <property type="entry name" value="Plipid/glycerol_acylTrfase"/>
</dbReference>
<dbReference type="EMBL" id="FNNE01000003">
    <property type="protein sequence ID" value="SDW66588.1"/>
    <property type="molecule type" value="Genomic_DNA"/>
</dbReference>
<reference evidence="2 3" key="1">
    <citation type="submission" date="2016-10" db="EMBL/GenBank/DDBJ databases">
        <authorList>
            <person name="de Groot N.N."/>
        </authorList>
    </citation>
    <scope>NUCLEOTIDE SEQUENCE [LARGE SCALE GENOMIC DNA]</scope>
    <source>
        <strain evidence="2 3">CGMCC 1.7059</strain>
    </source>
</reference>
<dbReference type="PANTHER" id="PTHR30068">
    <property type="entry name" value="URONATE ISOMERASE"/>
    <property type="match status" value="1"/>
</dbReference>
<dbReference type="AlphaFoldDB" id="A0A1H2VE43"/>
<dbReference type="STRING" id="488533.SAMN04487960_103422"/>
<feature type="domain" description="Phospholipid/glycerol acyltransferase" evidence="1">
    <location>
        <begin position="87"/>
        <end position="236"/>
    </location>
</feature>
<dbReference type="Pfam" id="PF01553">
    <property type="entry name" value="Acyltransferase"/>
    <property type="match status" value="1"/>
</dbReference>
<keyword evidence="2" id="KW-0012">Acyltransferase</keyword>
<dbReference type="GO" id="GO:0019698">
    <property type="term" value="P:D-galacturonate catabolic process"/>
    <property type="evidence" value="ECO:0007669"/>
    <property type="project" value="TreeGrafter"/>
</dbReference>
<evidence type="ECO:0000313" key="2">
    <source>
        <dbReference type="EMBL" id="SDW66588.1"/>
    </source>
</evidence>
<evidence type="ECO:0000259" key="1">
    <source>
        <dbReference type="Pfam" id="PF01553"/>
    </source>
</evidence>
<keyword evidence="3" id="KW-1185">Reference proteome</keyword>
<protein>
    <submittedName>
        <fullName evidence="2">Acyltransferase</fullName>
    </submittedName>
</protein>
<dbReference type="PANTHER" id="PTHR30068:SF3">
    <property type="entry name" value="PHOSPHOLIPID_GLYCEROL ACYLTRANSFERASE DOMAIN-CONTAINING PROTEIN"/>
    <property type="match status" value="1"/>
</dbReference>
<dbReference type="RefSeq" id="WP_091812220.1">
    <property type="nucleotide sequence ID" value="NZ_FNNE01000003.1"/>
</dbReference>
<dbReference type="SUPFAM" id="SSF69593">
    <property type="entry name" value="Glycerol-3-phosphate (1)-acyltransferase"/>
    <property type="match status" value="1"/>
</dbReference>
<keyword evidence="2" id="KW-0808">Transferase</keyword>